<evidence type="ECO:0000256" key="4">
    <source>
        <dbReference type="ARBA" id="ARBA00023136"/>
    </source>
</evidence>
<sequence length="684" mass="76554">MLRLLLAPVLSTVQGGGYGEGGAGAELNPFAIHLALIFTVVATCISSLSVWLHWKNYRKPNQQRQVIRILWMVPIYGISTYVSLVSLDVAFYVDTFRDIYEAFVIYAFFNLLLNKLGGERALIIMLHSRPPSENFFPGTLWSREIYVGDPYTFLFVKRGILQFVYVKPVLAVLTMILKATGNYQEGDMSWSGSYLYLTFFYNLSVCLSLWCLMVFFYATKKDMTGFRPFPKFLCVKAIIFFSFWQSVIIALLVSAGFIPEGDGAENISVAIQDFLICLEMIPAAIAHSYSFSYEDYYDRNVHSARMPIMYAIRDSFGLKDVLMDSLDTLRGSKFNYRSFEPSEGVPHIGSSRTSRIMAGLRYSTSTAKKHWLEPAPVSRYLSAGRGMNGEVVVEQAEPLEFDDPDPWDEVEALYESSRTMVYGDYNYPVVDFRAPLWKQARYGNSSPTGSSRARGYGGTDTSAAGGGGMASVRKGKLRMPDRPPSRREGCVDVIVEQGKGNYVVVADVSSQENEQQQQQPSSTRTPPPRSPRSPAGRRQQQQQQAVTGPPKHLRASRSTPATESPQQQQQQQQQQRHLKPHPSPSSSLSPGNPQPYPSFSSPQYNHPPSSSTTTSSPQPQRQQNNMETVSSSTYSSHVTHPVASTSTPPAQPDHSSTSHQPQQRGIHQLFDEDNDDIFTNNVWK</sequence>
<reference evidence="7 8" key="1">
    <citation type="submission" date="2023-03" db="EMBL/GenBank/DDBJ databases">
        <title>Genome sequence of Lichtheimia ornata CBS 291.66.</title>
        <authorList>
            <person name="Mohabir J.T."/>
            <person name="Shea T.P."/>
            <person name="Kurbessoian T."/>
            <person name="Berby B."/>
            <person name="Fontaine J."/>
            <person name="Livny J."/>
            <person name="Gnirke A."/>
            <person name="Stajich J.E."/>
            <person name="Cuomo C.A."/>
        </authorList>
    </citation>
    <scope>NUCLEOTIDE SEQUENCE [LARGE SCALE GENOMIC DNA]</scope>
    <source>
        <strain evidence="7">CBS 291.66</strain>
    </source>
</reference>
<protein>
    <recommendedName>
        <fullName evidence="9">DUF300-domain-containing protein</fullName>
    </recommendedName>
</protein>
<keyword evidence="8" id="KW-1185">Reference proteome</keyword>
<feature type="transmembrane region" description="Helical" evidence="6">
    <location>
        <begin position="99"/>
        <end position="117"/>
    </location>
</feature>
<evidence type="ECO:0000313" key="8">
    <source>
        <dbReference type="Proteomes" id="UP001234581"/>
    </source>
</evidence>
<keyword evidence="2 6" id="KW-0812">Transmembrane</keyword>
<comment type="caution">
    <text evidence="7">The sequence shown here is derived from an EMBL/GenBank/DDBJ whole genome shotgun (WGS) entry which is preliminary data.</text>
</comment>
<dbReference type="AlphaFoldDB" id="A0AAD7V092"/>
<dbReference type="RefSeq" id="XP_058340730.1">
    <property type="nucleotide sequence ID" value="XM_058488484.1"/>
</dbReference>
<evidence type="ECO:0000256" key="1">
    <source>
        <dbReference type="ARBA" id="ARBA00004141"/>
    </source>
</evidence>
<feature type="transmembrane region" description="Helical" evidence="6">
    <location>
        <begin position="238"/>
        <end position="258"/>
    </location>
</feature>
<feature type="transmembrane region" description="Helical" evidence="6">
    <location>
        <begin position="31"/>
        <end position="54"/>
    </location>
</feature>
<feature type="compositionally biased region" description="Low complexity" evidence="5">
    <location>
        <begin position="509"/>
        <end position="524"/>
    </location>
</feature>
<evidence type="ECO:0000313" key="7">
    <source>
        <dbReference type="EMBL" id="KAJ8655817.1"/>
    </source>
</evidence>
<organism evidence="7 8">
    <name type="scientific">Lichtheimia ornata</name>
    <dbReference type="NCBI Taxonomy" id="688661"/>
    <lineage>
        <taxon>Eukaryota</taxon>
        <taxon>Fungi</taxon>
        <taxon>Fungi incertae sedis</taxon>
        <taxon>Mucoromycota</taxon>
        <taxon>Mucoromycotina</taxon>
        <taxon>Mucoromycetes</taxon>
        <taxon>Mucorales</taxon>
        <taxon>Lichtheimiaceae</taxon>
        <taxon>Lichtheimia</taxon>
    </lineage>
</organism>
<feature type="compositionally biased region" description="Polar residues" evidence="5">
    <location>
        <begin position="642"/>
        <end position="665"/>
    </location>
</feature>
<feature type="region of interest" description="Disordered" evidence="5">
    <location>
        <begin position="509"/>
        <end position="684"/>
    </location>
</feature>
<keyword evidence="4 6" id="KW-0472">Membrane</keyword>
<feature type="transmembrane region" description="Helical" evidence="6">
    <location>
        <begin position="199"/>
        <end position="218"/>
    </location>
</feature>
<feature type="transmembrane region" description="Helical" evidence="6">
    <location>
        <begin position="66"/>
        <end position="93"/>
    </location>
</feature>
<dbReference type="GeneID" id="83215888"/>
<feature type="compositionally biased region" description="Low complexity" evidence="5">
    <location>
        <begin position="532"/>
        <end position="545"/>
    </location>
</feature>
<dbReference type="InterPro" id="IPR005178">
    <property type="entry name" value="Ostalpha/TMEM184C"/>
</dbReference>
<feature type="compositionally biased region" description="Low complexity" evidence="5">
    <location>
        <begin position="584"/>
        <end position="640"/>
    </location>
</feature>
<feature type="region of interest" description="Disordered" evidence="5">
    <location>
        <begin position="440"/>
        <end position="488"/>
    </location>
</feature>
<evidence type="ECO:0000256" key="6">
    <source>
        <dbReference type="SAM" id="Phobius"/>
    </source>
</evidence>
<dbReference type="EMBL" id="JARTCD010000045">
    <property type="protein sequence ID" value="KAJ8655817.1"/>
    <property type="molecule type" value="Genomic_DNA"/>
</dbReference>
<feature type="compositionally biased region" description="Polar residues" evidence="5">
    <location>
        <begin position="556"/>
        <end position="565"/>
    </location>
</feature>
<evidence type="ECO:0000256" key="5">
    <source>
        <dbReference type="SAM" id="MobiDB-lite"/>
    </source>
</evidence>
<feature type="transmembrane region" description="Helical" evidence="6">
    <location>
        <begin position="160"/>
        <end position="179"/>
    </location>
</feature>
<evidence type="ECO:0000256" key="2">
    <source>
        <dbReference type="ARBA" id="ARBA00022692"/>
    </source>
</evidence>
<keyword evidence="3 6" id="KW-1133">Transmembrane helix</keyword>
<evidence type="ECO:0008006" key="9">
    <source>
        <dbReference type="Google" id="ProtNLM"/>
    </source>
</evidence>
<dbReference type="SMART" id="SM01417">
    <property type="entry name" value="Solute_trans_a"/>
    <property type="match status" value="1"/>
</dbReference>
<dbReference type="GO" id="GO:0016020">
    <property type="term" value="C:membrane"/>
    <property type="evidence" value="ECO:0007669"/>
    <property type="project" value="UniProtKB-SubCell"/>
</dbReference>
<feature type="compositionally biased region" description="Low complexity" evidence="5">
    <location>
        <begin position="566"/>
        <end position="575"/>
    </location>
</feature>
<evidence type="ECO:0000256" key="3">
    <source>
        <dbReference type="ARBA" id="ARBA00022989"/>
    </source>
</evidence>
<accession>A0AAD7V092</accession>
<feature type="compositionally biased region" description="Polar residues" evidence="5">
    <location>
        <begin position="442"/>
        <end position="451"/>
    </location>
</feature>
<dbReference type="PANTHER" id="PTHR23423">
    <property type="entry name" value="ORGANIC SOLUTE TRANSPORTER-RELATED"/>
    <property type="match status" value="1"/>
</dbReference>
<dbReference type="Pfam" id="PF03619">
    <property type="entry name" value="Solute_trans_a"/>
    <property type="match status" value="1"/>
</dbReference>
<comment type="subcellular location">
    <subcellularLocation>
        <location evidence="1">Membrane</location>
        <topology evidence="1">Multi-pass membrane protein</topology>
    </subcellularLocation>
</comment>
<name>A0AAD7V092_9FUNG</name>
<proteinExistence type="predicted"/>
<gene>
    <name evidence="7" type="ORF">O0I10_008481</name>
</gene>
<dbReference type="Proteomes" id="UP001234581">
    <property type="component" value="Unassembled WGS sequence"/>
</dbReference>
<feature type="compositionally biased region" description="Basic and acidic residues" evidence="5">
    <location>
        <begin position="478"/>
        <end position="488"/>
    </location>
</feature>